<gene>
    <name evidence="1" type="ORF">BSIN_0673</name>
</gene>
<evidence type="ECO:0000313" key="1">
    <source>
        <dbReference type="EMBL" id="SMG01774.1"/>
    </source>
</evidence>
<sequence length="37" mass="4047">MLFYGRSAPFSAWISHAAPKVAQWGRGWLAARADAQA</sequence>
<protein>
    <submittedName>
        <fullName evidence="1">Uncharacterized protein</fullName>
    </submittedName>
</protein>
<proteinExistence type="predicted"/>
<reference evidence="1 2" key="1">
    <citation type="submission" date="2017-04" db="EMBL/GenBank/DDBJ databases">
        <authorList>
            <person name="Afonso C.L."/>
            <person name="Miller P.J."/>
            <person name="Scott M.A."/>
            <person name="Spackman E."/>
            <person name="Goraichik I."/>
            <person name="Dimitrov K.M."/>
            <person name="Suarez D.L."/>
            <person name="Swayne D.E."/>
        </authorList>
    </citation>
    <scope>NUCLEOTIDE SEQUENCE [LARGE SCALE GENOMIC DNA]</scope>
    <source>
        <strain evidence="1">LMG 28154</strain>
    </source>
</reference>
<dbReference type="AlphaFoldDB" id="A0A238H913"/>
<accession>A0A238H913</accession>
<evidence type="ECO:0000313" key="2">
    <source>
        <dbReference type="Proteomes" id="UP000198460"/>
    </source>
</evidence>
<organism evidence="1 2">
    <name type="scientific">Burkholderia singularis</name>
    <dbReference type="NCBI Taxonomy" id="1503053"/>
    <lineage>
        <taxon>Bacteria</taxon>
        <taxon>Pseudomonadati</taxon>
        <taxon>Pseudomonadota</taxon>
        <taxon>Betaproteobacteria</taxon>
        <taxon>Burkholderiales</taxon>
        <taxon>Burkholderiaceae</taxon>
        <taxon>Burkholderia</taxon>
        <taxon>pseudomallei group</taxon>
    </lineage>
</organism>
<dbReference type="EMBL" id="FXAN01000083">
    <property type="protein sequence ID" value="SMG01774.1"/>
    <property type="molecule type" value="Genomic_DNA"/>
</dbReference>
<name>A0A238H913_9BURK</name>
<dbReference type="Proteomes" id="UP000198460">
    <property type="component" value="Unassembled WGS sequence"/>
</dbReference>